<proteinExistence type="inferred from homology"/>
<gene>
    <name evidence="6" type="ORF">AAP_00342</name>
</gene>
<dbReference type="EMBL" id="AZGZ01000001">
    <property type="protein sequence ID" value="KZZ98081.1"/>
    <property type="molecule type" value="Genomic_DNA"/>
</dbReference>
<dbReference type="SUPFAM" id="SSF53383">
    <property type="entry name" value="PLP-dependent transferases"/>
    <property type="match status" value="1"/>
</dbReference>
<dbReference type="InterPro" id="IPR015422">
    <property type="entry name" value="PyrdxlP-dep_Trfase_small"/>
</dbReference>
<reference evidence="6 7" key="1">
    <citation type="journal article" date="2016" name="Genome Biol. Evol.">
        <title>Divergent and convergent evolution of fungal pathogenicity.</title>
        <authorList>
            <person name="Shang Y."/>
            <person name="Xiao G."/>
            <person name="Zheng P."/>
            <person name="Cen K."/>
            <person name="Zhan S."/>
            <person name="Wang C."/>
        </authorList>
    </citation>
    <scope>NUCLEOTIDE SEQUENCE [LARGE SCALE GENOMIC DNA]</scope>
    <source>
        <strain evidence="6 7">ARSEF 7405</strain>
    </source>
</reference>
<comment type="caution">
    <text evidence="6">The sequence shown here is derived from an EMBL/GenBank/DDBJ whole genome shotgun (WGS) entry which is preliminary data.</text>
</comment>
<evidence type="ECO:0000259" key="5">
    <source>
        <dbReference type="Pfam" id="PF00155"/>
    </source>
</evidence>
<evidence type="ECO:0000313" key="6">
    <source>
        <dbReference type="EMBL" id="KZZ98081.1"/>
    </source>
</evidence>
<dbReference type="PANTHER" id="PTHR13693:SF77">
    <property type="entry name" value="8-AMINO-7-OXONONANOATE SYNTHASE"/>
    <property type="match status" value="1"/>
</dbReference>
<dbReference type="InterPro" id="IPR004839">
    <property type="entry name" value="Aminotransferase_I/II_large"/>
</dbReference>
<dbReference type="GO" id="GO:0009102">
    <property type="term" value="P:biotin biosynthetic process"/>
    <property type="evidence" value="ECO:0007669"/>
    <property type="project" value="TreeGrafter"/>
</dbReference>
<dbReference type="GO" id="GO:0016740">
    <property type="term" value="F:transferase activity"/>
    <property type="evidence" value="ECO:0007669"/>
    <property type="project" value="UniProtKB-KW"/>
</dbReference>
<organism evidence="6 7">
    <name type="scientific">Ascosphaera apis ARSEF 7405</name>
    <dbReference type="NCBI Taxonomy" id="392613"/>
    <lineage>
        <taxon>Eukaryota</taxon>
        <taxon>Fungi</taxon>
        <taxon>Dikarya</taxon>
        <taxon>Ascomycota</taxon>
        <taxon>Pezizomycotina</taxon>
        <taxon>Eurotiomycetes</taxon>
        <taxon>Eurotiomycetidae</taxon>
        <taxon>Onygenales</taxon>
        <taxon>Ascosphaeraceae</taxon>
        <taxon>Ascosphaera</taxon>
    </lineage>
</organism>
<dbReference type="Gene3D" id="3.40.640.10">
    <property type="entry name" value="Type I PLP-dependent aspartate aminotransferase-like (Major domain)"/>
    <property type="match status" value="1"/>
</dbReference>
<comment type="similarity">
    <text evidence="2">Belongs to the class-II pyridoxal-phosphate-dependent aminotransferase family. BioF subfamily.</text>
</comment>
<dbReference type="AlphaFoldDB" id="A0A168DT47"/>
<dbReference type="OrthoDB" id="4205348at2759"/>
<evidence type="ECO:0000313" key="7">
    <source>
        <dbReference type="Proteomes" id="UP000242877"/>
    </source>
</evidence>
<dbReference type="InterPro" id="IPR015421">
    <property type="entry name" value="PyrdxlP-dep_Trfase_major"/>
</dbReference>
<evidence type="ECO:0000256" key="1">
    <source>
        <dbReference type="ARBA" id="ARBA00001933"/>
    </source>
</evidence>
<evidence type="ECO:0000256" key="2">
    <source>
        <dbReference type="ARBA" id="ARBA00010008"/>
    </source>
</evidence>
<protein>
    <submittedName>
        <fullName evidence="6">8-amino-7-oxononanoate synthase</fullName>
    </submittedName>
</protein>
<accession>A0A168DT47</accession>
<dbReference type="Proteomes" id="UP000242877">
    <property type="component" value="Unassembled WGS sequence"/>
</dbReference>
<keyword evidence="3" id="KW-0808">Transferase</keyword>
<sequence>MRNDKPQSLSNAFRECLRKRELHSRRRALTIAPPKSVDFSSNDFLSLATSALFREKLLHHFNSAPPSTSFASGGSRLLDGNSVYAEELEKYIADFHDAQSGLLFNSGFDANVGVLSTIPQVGDLIVYDELIHASARDGMRLSRAGRRVQFAHNSSDSLRQVLLAEQELDDELRSGHKNAFICIESLYSMDGDIAPLRSYVEIATSLFPNGNVYFIVDEAHATGVFGRNGAGIVQDLGLQGDMFIRVHTFGKALASHGAIVLCSPDTREYLVNYCRSIIYTTAMGFPILAAIRASYEVLSEGLAQPLQEQLQTLISHLRGRLNDSRPISSGFARMDHVPGSPIFSIRCPFPRQLAAYCQAKGYTVRAIMSPTVPAGKERVRVCLHAGNTREEIDGLVDALLTCLEDLDQRKTLKL</sequence>
<comment type="cofactor">
    <cofactor evidence="1">
        <name>pyridoxal 5'-phosphate</name>
        <dbReference type="ChEBI" id="CHEBI:597326"/>
    </cofactor>
</comment>
<feature type="domain" description="Aminotransferase class I/classII large" evidence="5">
    <location>
        <begin position="36"/>
        <end position="399"/>
    </location>
</feature>
<dbReference type="InterPro" id="IPR050087">
    <property type="entry name" value="AON_synthase_class-II"/>
</dbReference>
<evidence type="ECO:0000256" key="4">
    <source>
        <dbReference type="ARBA" id="ARBA00022898"/>
    </source>
</evidence>
<keyword evidence="7" id="KW-1185">Reference proteome</keyword>
<name>A0A168DT47_9EURO</name>
<dbReference type="VEuPathDB" id="FungiDB:AAP_00342"/>
<dbReference type="Gene3D" id="3.90.1150.10">
    <property type="entry name" value="Aspartate Aminotransferase, domain 1"/>
    <property type="match status" value="1"/>
</dbReference>
<dbReference type="Pfam" id="PF00155">
    <property type="entry name" value="Aminotran_1_2"/>
    <property type="match status" value="1"/>
</dbReference>
<dbReference type="PANTHER" id="PTHR13693">
    <property type="entry name" value="CLASS II AMINOTRANSFERASE/8-AMINO-7-OXONONANOATE SYNTHASE"/>
    <property type="match status" value="1"/>
</dbReference>
<dbReference type="InterPro" id="IPR015424">
    <property type="entry name" value="PyrdxlP-dep_Trfase"/>
</dbReference>
<evidence type="ECO:0000256" key="3">
    <source>
        <dbReference type="ARBA" id="ARBA00022679"/>
    </source>
</evidence>
<keyword evidence="4" id="KW-0663">Pyridoxal phosphate</keyword>
<dbReference type="GO" id="GO:0030170">
    <property type="term" value="F:pyridoxal phosphate binding"/>
    <property type="evidence" value="ECO:0007669"/>
    <property type="project" value="InterPro"/>
</dbReference>